<gene>
    <name evidence="1" type="ORF">H6G24_22710</name>
</gene>
<dbReference type="Proteomes" id="UP000658514">
    <property type="component" value="Unassembled WGS sequence"/>
</dbReference>
<organism evidence="1 2">
    <name type="scientific">Calothrix parietina FACHB-288</name>
    <dbReference type="NCBI Taxonomy" id="2692896"/>
    <lineage>
        <taxon>Bacteria</taxon>
        <taxon>Bacillati</taxon>
        <taxon>Cyanobacteriota</taxon>
        <taxon>Cyanophyceae</taxon>
        <taxon>Nostocales</taxon>
        <taxon>Calotrichaceae</taxon>
        <taxon>Calothrix</taxon>
    </lineage>
</organism>
<keyword evidence="2" id="KW-1185">Reference proteome</keyword>
<evidence type="ECO:0000313" key="1">
    <source>
        <dbReference type="EMBL" id="MBD2198280.1"/>
    </source>
</evidence>
<dbReference type="EMBL" id="JACJQH010000039">
    <property type="protein sequence ID" value="MBD2198280.1"/>
    <property type="molecule type" value="Genomic_DNA"/>
</dbReference>
<evidence type="ECO:0000313" key="2">
    <source>
        <dbReference type="Proteomes" id="UP000658514"/>
    </source>
</evidence>
<accession>A0ABR8AGF4</accession>
<sequence>MLNNTELQVNQGANLKLKLGEEQDELFSRTAVCRNRTIGKPLKLSIVVSKSVQ</sequence>
<dbReference type="RefSeq" id="WP_190545755.1">
    <property type="nucleotide sequence ID" value="NZ_CAWPNO010000072.1"/>
</dbReference>
<evidence type="ECO:0008006" key="3">
    <source>
        <dbReference type="Google" id="ProtNLM"/>
    </source>
</evidence>
<protein>
    <recommendedName>
        <fullName evidence="3">Transposase</fullName>
    </recommendedName>
</protein>
<proteinExistence type="predicted"/>
<comment type="caution">
    <text evidence="1">The sequence shown here is derived from an EMBL/GenBank/DDBJ whole genome shotgun (WGS) entry which is preliminary data.</text>
</comment>
<reference evidence="1 2" key="1">
    <citation type="journal article" date="2020" name="ISME J.">
        <title>Comparative genomics reveals insights into cyanobacterial evolution and habitat adaptation.</title>
        <authorList>
            <person name="Chen M.Y."/>
            <person name="Teng W.K."/>
            <person name="Zhao L."/>
            <person name="Hu C.X."/>
            <person name="Zhou Y.K."/>
            <person name="Han B.P."/>
            <person name="Song L.R."/>
            <person name="Shu W.S."/>
        </authorList>
    </citation>
    <scope>NUCLEOTIDE SEQUENCE [LARGE SCALE GENOMIC DNA]</scope>
    <source>
        <strain evidence="1 2">FACHB-288</strain>
    </source>
</reference>
<name>A0ABR8AGF4_9CYAN</name>